<organism evidence="1 2">
    <name type="scientific">Pseudomonas silesiensis</name>
    <dbReference type="NCBI Taxonomy" id="1853130"/>
    <lineage>
        <taxon>Bacteria</taxon>
        <taxon>Pseudomonadati</taxon>
        <taxon>Pseudomonadota</taxon>
        <taxon>Gammaproteobacteria</taxon>
        <taxon>Pseudomonadales</taxon>
        <taxon>Pseudomonadaceae</taxon>
        <taxon>Pseudomonas</taxon>
    </lineage>
</organism>
<keyword evidence="2" id="KW-1185">Reference proteome</keyword>
<reference evidence="1 2" key="1">
    <citation type="journal article" date="2018" name="Syst. Appl. Microbiol.">
        <title>Pseudomonas silesiensis sp. nov. strain A3T isolated from a biological pesticide sewage treatment plant and analysis of the complete genome sequence.</title>
        <authorList>
            <person name="Kaminski M.A."/>
            <person name="Furmanczyk E.M."/>
            <person name="Sobczak A."/>
            <person name="Dziembowski A."/>
            <person name="Lipinski L."/>
        </authorList>
    </citation>
    <scope>NUCLEOTIDE SEQUENCE [LARGE SCALE GENOMIC DNA]</scope>
    <source>
        <strain evidence="1 2">A3</strain>
    </source>
</reference>
<dbReference type="EMBL" id="CP014870">
    <property type="protein sequence ID" value="ANJ58501.1"/>
    <property type="molecule type" value="Genomic_DNA"/>
</dbReference>
<protein>
    <submittedName>
        <fullName evidence="1">Uncharacterized protein</fullName>
    </submittedName>
</protein>
<sequence length="72" mass="7774">MACPLITLSKVTLFAQQMAASFEQGKFREHGKREVTGFLKLKMATTSLAVSYEALVGVAFAICFDQVSVAEG</sequence>
<name>A0A191Z0N3_9PSED</name>
<dbReference type="AlphaFoldDB" id="A0A191Z0N3"/>
<gene>
    <name evidence="1" type="ORF">PMA3_26445</name>
</gene>
<dbReference type="Proteomes" id="UP000078354">
    <property type="component" value="Chromosome"/>
</dbReference>
<dbReference type="KEGG" id="psil:PMA3_26445"/>
<accession>A0A191Z0N3</accession>
<evidence type="ECO:0000313" key="1">
    <source>
        <dbReference type="EMBL" id="ANJ58501.1"/>
    </source>
</evidence>
<proteinExistence type="predicted"/>
<evidence type="ECO:0000313" key="2">
    <source>
        <dbReference type="Proteomes" id="UP000078354"/>
    </source>
</evidence>